<organism evidence="2 3">
    <name type="scientific">Rhipicephalus sanguineus</name>
    <name type="common">Brown dog tick</name>
    <name type="synonym">Ixodes sanguineus</name>
    <dbReference type="NCBI Taxonomy" id="34632"/>
    <lineage>
        <taxon>Eukaryota</taxon>
        <taxon>Metazoa</taxon>
        <taxon>Ecdysozoa</taxon>
        <taxon>Arthropoda</taxon>
        <taxon>Chelicerata</taxon>
        <taxon>Arachnida</taxon>
        <taxon>Acari</taxon>
        <taxon>Parasitiformes</taxon>
        <taxon>Ixodida</taxon>
        <taxon>Ixodoidea</taxon>
        <taxon>Ixodidae</taxon>
        <taxon>Rhipicephalinae</taxon>
        <taxon>Rhipicephalus</taxon>
        <taxon>Rhipicephalus</taxon>
    </lineage>
</organism>
<accession>A0A9D4SU08</accession>
<evidence type="ECO:0000256" key="1">
    <source>
        <dbReference type="SAM" id="MobiDB-lite"/>
    </source>
</evidence>
<keyword evidence="3" id="KW-1185">Reference proteome</keyword>
<proteinExistence type="predicted"/>
<dbReference type="Gene3D" id="3.30.40.10">
    <property type="entry name" value="Zinc/RING finger domain, C3HC4 (zinc finger)"/>
    <property type="match status" value="1"/>
</dbReference>
<sequence length="142" mass="16159">MTLESVNHHLETCEFNRALCPDCGAQMRASELSSHQLEQCSSGCLLAERQRDHNCIYEMRNYISSLEQTRDMLRHQLDHTLQCLSRLQRQIRELAVRVEACAVRVRELGAAPSAQRAHMRTEGPPKIPVPDPVAPSWDLSLI</sequence>
<dbReference type="Proteomes" id="UP000821837">
    <property type="component" value="Chromosome 5"/>
</dbReference>
<dbReference type="SUPFAM" id="SSF49599">
    <property type="entry name" value="TRAF domain-like"/>
    <property type="match status" value="1"/>
</dbReference>
<name>A0A9D4SU08_RHISA</name>
<reference evidence="2" key="1">
    <citation type="journal article" date="2020" name="Cell">
        <title>Large-Scale Comparative Analyses of Tick Genomes Elucidate Their Genetic Diversity and Vector Capacities.</title>
        <authorList>
            <consortium name="Tick Genome and Microbiome Consortium (TIGMIC)"/>
            <person name="Jia N."/>
            <person name="Wang J."/>
            <person name="Shi W."/>
            <person name="Du L."/>
            <person name="Sun Y."/>
            <person name="Zhan W."/>
            <person name="Jiang J.F."/>
            <person name="Wang Q."/>
            <person name="Zhang B."/>
            <person name="Ji P."/>
            <person name="Bell-Sakyi L."/>
            <person name="Cui X.M."/>
            <person name="Yuan T.T."/>
            <person name="Jiang B.G."/>
            <person name="Yang W.F."/>
            <person name="Lam T.T."/>
            <person name="Chang Q.C."/>
            <person name="Ding S.J."/>
            <person name="Wang X.J."/>
            <person name="Zhu J.G."/>
            <person name="Ruan X.D."/>
            <person name="Zhao L."/>
            <person name="Wei J.T."/>
            <person name="Ye R.Z."/>
            <person name="Que T.C."/>
            <person name="Du C.H."/>
            <person name="Zhou Y.H."/>
            <person name="Cheng J.X."/>
            <person name="Dai P.F."/>
            <person name="Guo W.B."/>
            <person name="Han X.H."/>
            <person name="Huang E.J."/>
            <person name="Li L.F."/>
            <person name="Wei W."/>
            <person name="Gao Y.C."/>
            <person name="Liu J.Z."/>
            <person name="Shao H.Z."/>
            <person name="Wang X."/>
            <person name="Wang C.C."/>
            <person name="Yang T.C."/>
            <person name="Huo Q.B."/>
            <person name="Li W."/>
            <person name="Chen H.Y."/>
            <person name="Chen S.E."/>
            <person name="Zhou L.G."/>
            <person name="Ni X.B."/>
            <person name="Tian J.H."/>
            <person name="Sheng Y."/>
            <person name="Liu T."/>
            <person name="Pan Y.S."/>
            <person name="Xia L.Y."/>
            <person name="Li J."/>
            <person name="Zhao F."/>
            <person name="Cao W.C."/>
        </authorList>
    </citation>
    <scope>NUCLEOTIDE SEQUENCE</scope>
    <source>
        <strain evidence="2">Rsan-2018</strain>
    </source>
</reference>
<gene>
    <name evidence="2" type="ORF">HPB52_005452</name>
</gene>
<evidence type="ECO:0000313" key="3">
    <source>
        <dbReference type="Proteomes" id="UP000821837"/>
    </source>
</evidence>
<evidence type="ECO:0000313" key="2">
    <source>
        <dbReference type="EMBL" id="KAH7951159.1"/>
    </source>
</evidence>
<feature type="region of interest" description="Disordered" evidence="1">
    <location>
        <begin position="112"/>
        <end position="132"/>
    </location>
</feature>
<reference evidence="2" key="2">
    <citation type="submission" date="2021-09" db="EMBL/GenBank/DDBJ databases">
        <authorList>
            <person name="Jia N."/>
            <person name="Wang J."/>
            <person name="Shi W."/>
            <person name="Du L."/>
            <person name="Sun Y."/>
            <person name="Zhan W."/>
            <person name="Jiang J."/>
            <person name="Wang Q."/>
            <person name="Zhang B."/>
            <person name="Ji P."/>
            <person name="Sakyi L.B."/>
            <person name="Cui X."/>
            <person name="Yuan T."/>
            <person name="Jiang B."/>
            <person name="Yang W."/>
            <person name="Lam T.T.-Y."/>
            <person name="Chang Q."/>
            <person name="Ding S."/>
            <person name="Wang X."/>
            <person name="Zhu J."/>
            <person name="Ruan X."/>
            <person name="Zhao L."/>
            <person name="Wei J."/>
            <person name="Que T."/>
            <person name="Du C."/>
            <person name="Cheng J."/>
            <person name="Dai P."/>
            <person name="Han X."/>
            <person name="Huang E."/>
            <person name="Gao Y."/>
            <person name="Liu J."/>
            <person name="Shao H."/>
            <person name="Ye R."/>
            <person name="Li L."/>
            <person name="Wei W."/>
            <person name="Wang X."/>
            <person name="Wang C."/>
            <person name="Huo Q."/>
            <person name="Li W."/>
            <person name="Guo W."/>
            <person name="Chen H."/>
            <person name="Chen S."/>
            <person name="Zhou L."/>
            <person name="Zhou L."/>
            <person name="Ni X."/>
            <person name="Tian J."/>
            <person name="Zhou Y."/>
            <person name="Sheng Y."/>
            <person name="Liu T."/>
            <person name="Pan Y."/>
            <person name="Xia L."/>
            <person name="Li J."/>
            <person name="Zhao F."/>
            <person name="Cao W."/>
        </authorList>
    </citation>
    <scope>NUCLEOTIDE SEQUENCE</scope>
    <source>
        <strain evidence="2">Rsan-2018</strain>
        <tissue evidence="2">Larvae</tissue>
    </source>
</reference>
<dbReference type="InterPro" id="IPR013083">
    <property type="entry name" value="Znf_RING/FYVE/PHD"/>
</dbReference>
<dbReference type="AlphaFoldDB" id="A0A9D4SU08"/>
<dbReference type="EMBL" id="JABSTV010001251">
    <property type="protein sequence ID" value="KAH7951159.1"/>
    <property type="molecule type" value="Genomic_DNA"/>
</dbReference>
<dbReference type="VEuPathDB" id="VectorBase:RSAN_047775"/>
<comment type="caution">
    <text evidence="2">The sequence shown here is derived from an EMBL/GenBank/DDBJ whole genome shotgun (WGS) entry which is preliminary data.</text>
</comment>
<protein>
    <submittedName>
        <fullName evidence="2">Uncharacterized protein</fullName>
    </submittedName>
</protein>